<feature type="transmembrane region" description="Helical" evidence="1">
    <location>
        <begin position="110"/>
        <end position="130"/>
    </location>
</feature>
<gene>
    <name evidence="2" type="ORF">BC6307_07460</name>
</gene>
<proteinExistence type="predicted"/>
<evidence type="ECO:0000256" key="1">
    <source>
        <dbReference type="SAM" id="Phobius"/>
    </source>
</evidence>
<keyword evidence="1" id="KW-0472">Membrane</keyword>
<keyword evidence="1" id="KW-1133">Transmembrane helix</keyword>
<dbReference type="AlphaFoldDB" id="A0A223KP10"/>
<dbReference type="Proteomes" id="UP000215224">
    <property type="component" value="Chromosome"/>
</dbReference>
<feature type="transmembrane region" description="Helical" evidence="1">
    <location>
        <begin position="84"/>
        <end position="104"/>
    </location>
</feature>
<evidence type="ECO:0000313" key="3">
    <source>
        <dbReference type="Proteomes" id="UP000215224"/>
    </source>
</evidence>
<evidence type="ECO:0000313" key="2">
    <source>
        <dbReference type="EMBL" id="AST91127.1"/>
    </source>
</evidence>
<keyword evidence="1" id="KW-0812">Transmembrane</keyword>
<organism evidence="2 3">
    <name type="scientific">Sutcliffiella cohnii</name>
    <dbReference type="NCBI Taxonomy" id="33932"/>
    <lineage>
        <taxon>Bacteria</taxon>
        <taxon>Bacillati</taxon>
        <taxon>Bacillota</taxon>
        <taxon>Bacilli</taxon>
        <taxon>Bacillales</taxon>
        <taxon>Bacillaceae</taxon>
        <taxon>Sutcliffiella</taxon>
    </lineage>
</organism>
<keyword evidence="3" id="KW-1185">Reference proteome</keyword>
<protein>
    <submittedName>
        <fullName evidence="2">Uncharacterized protein</fullName>
    </submittedName>
</protein>
<dbReference type="KEGG" id="bcoh:BC6307_07460"/>
<sequence>MEIFLVSFIITSLLKKVSNNRHSEQGFIERLSEEISTKLGNQFLSNVVRQELYVLYFSLFVWFQKGKKQSSAQYTYHISSQIKTIVIVFGILIFGEGMLFHFLLQKWSEVAAWILTALNIYGLLYLVGLYNSVKHMPHEMSNGRLIIRLGFQSSIDFDLTNIAKISKAKALDLGEKVPSDMYYSLLNIDSPQYEIMLHEPVEMTGMFGKKKFIKRIVCRMDEPERFLEDIEK</sequence>
<dbReference type="STRING" id="1314751.GCA_001591425_02636"/>
<reference evidence="2 3" key="1">
    <citation type="submission" date="2016-12" db="EMBL/GenBank/DDBJ databases">
        <title>The whole genome sequencing and assembly of Bacillus cohnii DSM 6307T strain.</title>
        <authorList>
            <person name="Lee Y.-J."/>
            <person name="Yi H."/>
            <person name="Bahn Y.-S."/>
            <person name="Kim J.F."/>
            <person name="Lee D.-W."/>
        </authorList>
    </citation>
    <scope>NUCLEOTIDE SEQUENCE [LARGE SCALE GENOMIC DNA]</scope>
    <source>
        <strain evidence="2 3">DSM 6307</strain>
    </source>
</reference>
<dbReference type="EMBL" id="CP018866">
    <property type="protein sequence ID" value="AST91127.1"/>
    <property type="molecule type" value="Genomic_DNA"/>
</dbReference>
<dbReference type="RefSeq" id="WP_066416913.1">
    <property type="nucleotide sequence ID" value="NZ_CP018866.1"/>
</dbReference>
<accession>A0A223KP10</accession>
<name>A0A223KP10_9BACI</name>